<keyword evidence="3" id="KW-0808">Transferase</keyword>
<dbReference type="PROSITE" id="PS50404">
    <property type="entry name" value="GST_NTER"/>
    <property type="match status" value="1"/>
</dbReference>
<organism evidence="3 4">
    <name type="scientific">Falsigemmobacter faecalis</name>
    <dbReference type="NCBI Taxonomy" id="2488730"/>
    <lineage>
        <taxon>Bacteria</taxon>
        <taxon>Pseudomonadati</taxon>
        <taxon>Pseudomonadota</taxon>
        <taxon>Alphaproteobacteria</taxon>
        <taxon>Rhodobacterales</taxon>
        <taxon>Paracoccaceae</taxon>
        <taxon>Falsigemmobacter</taxon>
    </lineage>
</organism>
<evidence type="ECO:0000259" key="1">
    <source>
        <dbReference type="PROSITE" id="PS50404"/>
    </source>
</evidence>
<dbReference type="InterPro" id="IPR036249">
    <property type="entry name" value="Thioredoxin-like_sf"/>
</dbReference>
<dbReference type="PANTHER" id="PTHR44051">
    <property type="entry name" value="GLUTATHIONE S-TRANSFERASE-RELATED"/>
    <property type="match status" value="1"/>
</dbReference>
<dbReference type="PANTHER" id="PTHR44051:SF8">
    <property type="entry name" value="GLUTATHIONE S-TRANSFERASE GSTA"/>
    <property type="match status" value="1"/>
</dbReference>
<dbReference type="CDD" id="cd03046">
    <property type="entry name" value="GST_N_GTT1_like"/>
    <property type="match status" value="1"/>
</dbReference>
<dbReference type="InterPro" id="IPR040079">
    <property type="entry name" value="Glutathione_S-Trfase"/>
</dbReference>
<dbReference type="InterPro" id="IPR004045">
    <property type="entry name" value="Glutathione_S-Trfase_N"/>
</dbReference>
<evidence type="ECO:0000259" key="2">
    <source>
        <dbReference type="PROSITE" id="PS50405"/>
    </source>
</evidence>
<name>A0A3P3DGC5_9RHOB</name>
<gene>
    <name evidence="3" type="ORF">EG244_14235</name>
</gene>
<dbReference type="Pfam" id="PF13410">
    <property type="entry name" value="GST_C_2"/>
    <property type="match status" value="1"/>
</dbReference>
<dbReference type="EMBL" id="RRAZ01000022">
    <property type="protein sequence ID" value="RRH72592.1"/>
    <property type="molecule type" value="Genomic_DNA"/>
</dbReference>
<dbReference type="SFLD" id="SFLDG00358">
    <property type="entry name" value="Main_(cytGST)"/>
    <property type="match status" value="1"/>
</dbReference>
<dbReference type="Gene3D" id="1.20.1050.10">
    <property type="match status" value="1"/>
</dbReference>
<dbReference type="Proteomes" id="UP000282125">
    <property type="component" value="Unassembled WGS sequence"/>
</dbReference>
<dbReference type="RefSeq" id="WP_124965661.1">
    <property type="nucleotide sequence ID" value="NZ_RRAZ01000022.1"/>
</dbReference>
<accession>A0A3P3DGC5</accession>
<dbReference type="InterPro" id="IPR010987">
    <property type="entry name" value="Glutathione-S-Trfase_C-like"/>
</dbReference>
<dbReference type="SUPFAM" id="SSF52833">
    <property type="entry name" value="Thioredoxin-like"/>
    <property type="match status" value="1"/>
</dbReference>
<keyword evidence="4" id="KW-1185">Reference proteome</keyword>
<dbReference type="InterPro" id="IPR036282">
    <property type="entry name" value="Glutathione-S-Trfase_C_sf"/>
</dbReference>
<reference evidence="3 4" key="1">
    <citation type="submission" date="2018-11" db="EMBL/GenBank/DDBJ databases">
        <title>Gemmobacter sp. nov., YIM 102744-1 draft genome.</title>
        <authorList>
            <person name="Li G."/>
            <person name="Jiang Y."/>
        </authorList>
    </citation>
    <scope>NUCLEOTIDE SEQUENCE [LARGE SCALE GENOMIC DNA]</scope>
    <source>
        <strain evidence="3 4">YIM 102744-1</strain>
    </source>
</reference>
<proteinExistence type="predicted"/>
<protein>
    <submittedName>
        <fullName evidence="3">Glutathione S-transferase family protein</fullName>
    </submittedName>
</protein>
<dbReference type="Pfam" id="PF02798">
    <property type="entry name" value="GST_N"/>
    <property type="match status" value="1"/>
</dbReference>
<sequence length="219" mass="23886">MIRLYGVARSRATRPLWVLYEADVAFEQIPVIQAYRLAEPRAAGAPLNTASPEFLAVNAQGLVPALQDGDLMMTESLAIAWYLARVYGGDLAPRTPQEEAMALQWGFVGGTAVEDAGLRITKAVTLMGYEAAMKDPAVQADVAALRRPFALIEAGLEGRDWLLGDRFTVADIMLAECVRYAQTATELLAEYPRLSDWLARAQSRPAFVKVMADRAAEPA</sequence>
<dbReference type="GO" id="GO:0016740">
    <property type="term" value="F:transferase activity"/>
    <property type="evidence" value="ECO:0007669"/>
    <property type="project" value="UniProtKB-KW"/>
</dbReference>
<dbReference type="SUPFAM" id="SSF47616">
    <property type="entry name" value="GST C-terminal domain-like"/>
    <property type="match status" value="1"/>
</dbReference>
<dbReference type="Gene3D" id="3.40.30.10">
    <property type="entry name" value="Glutaredoxin"/>
    <property type="match status" value="1"/>
</dbReference>
<comment type="caution">
    <text evidence="3">The sequence shown here is derived from an EMBL/GenBank/DDBJ whole genome shotgun (WGS) entry which is preliminary data.</text>
</comment>
<evidence type="ECO:0000313" key="3">
    <source>
        <dbReference type="EMBL" id="RRH72592.1"/>
    </source>
</evidence>
<feature type="domain" description="GST C-terminal" evidence="2">
    <location>
        <begin position="95"/>
        <end position="219"/>
    </location>
</feature>
<dbReference type="SFLD" id="SFLDS00019">
    <property type="entry name" value="Glutathione_Transferase_(cytos"/>
    <property type="match status" value="1"/>
</dbReference>
<dbReference type="AlphaFoldDB" id="A0A3P3DGC5"/>
<evidence type="ECO:0000313" key="4">
    <source>
        <dbReference type="Proteomes" id="UP000282125"/>
    </source>
</evidence>
<feature type="domain" description="GST N-terminal" evidence="1">
    <location>
        <begin position="1"/>
        <end position="91"/>
    </location>
</feature>
<dbReference type="PROSITE" id="PS50405">
    <property type="entry name" value="GST_CTER"/>
    <property type="match status" value="1"/>
</dbReference>
<dbReference type="OrthoDB" id="9810080at2"/>